<dbReference type="EMBL" id="FQYX01000032">
    <property type="protein sequence ID" value="SHJ71853.1"/>
    <property type="molecule type" value="Genomic_DNA"/>
</dbReference>
<evidence type="ECO:0000313" key="2">
    <source>
        <dbReference type="Proteomes" id="UP000184231"/>
    </source>
</evidence>
<accession>A0A1M6LL12</accession>
<evidence type="ECO:0000313" key="1">
    <source>
        <dbReference type="EMBL" id="SHJ71853.1"/>
    </source>
</evidence>
<name>A0A1M6LL12_9FLAO</name>
<sequence length="39" mass="4108">MLKTIFSTPPLSVSSPHKNALSQQTEALGVKVALVLAMV</sequence>
<reference evidence="1 2" key="1">
    <citation type="submission" date="2016-11" db="EMBL/GenBank/DDBJ databases">
        <authorList>
            <person name="Jaros S."/>
            <person name="Januszkiewicz K."/>
            <person name="Wedrychowicz H."/>
        </authorList>
    </citation>
    <scope>NUCLEOTIDE SEQUENCE [LARGE SCALE GENOMIC DNA]</scope>
    <source>
        <strain evidence="1 2">CGMCC 1.8863</strain>
    </source>
</reference>
<proteinExistence type="predicted"/>
<protein>
    <submittedName>
        <fullName evidence="1">Uncharacterized protein</fullName>
    </submittedName>
</protein>
<gene>
    <name evidence="1" type="ORF">SAMN04487911_13220</name>
</gene>
<organism evidence="1 2">
    <name type="scientific">Arenibacter nanhaiticus</name>
    <dbReference type="NCBI Taxonomy" id="558155"/>
    <lineage>
        <taxon>Bacteria</taxon>
        <taxon>Pseudomonadati</taxon>
        <taxon>Bacteroidota</taxon>
        <taxon>Flavobacteriia</taxon>
        <taxon>Flavobacteriales</taxon>
        <taxon>Flavobacteriaceae</taxon>
        <taxon>Arenibacter</taxon>
    </lineage>
</organism>
<dbReference type="Proteomes" id="UP000184231">
    <property type="component" value="Unassembled WGS sequence"/>
</dbReference>
<keyword evidence="2" id="KW-1185">Reference proteome</keyword>
<dbReference type="AlphaFoldDB" id="A0A1M6LL12"/>